<dbReference type="InterPro" id="IPR006311">
    <property type="entry name" value="TAT_signal"/>
</dbReference>
<dbReference type="AlphaFoldDB" id="A0A7Z0D1J5"/>
<name>A0A7Z0D1J5_9MICO</name>
<sequence>MTTRRAAMLTGAAAVGALLTGCVAEDAGYRTVARAAKFVAHSVGA</sequence>
<reference evidence="1 2" key="1">
    <citation type="submission" date="2020-07" db="EMBL/GenBank/DDBJ databases">
        <title>Sequencing the genomes of 1000 actinobacteria strains.</title>
        <authorList>
            <person name="Klenk H.-P."/>
        </authorList>
    </citation>
    <scope>NUCLEOTIDE SEQUENCE [LARGE SCALE GENOMIC DNA]</scope>
    <source>
        <strain evidence="1 2">DSM 26341</strain>
    </source>
</reference>
<evidence type="ECO:0000313" key="2">
    <source>
        <dbReference type="Proteomes" id="UP000539111"/>
    </source>
</evidence>
<proteinExistence type="predicted"/>
<dbReference type="PROSITE" id="PS51318">
    <property type="entry name" value="TAT"/>
    <property type="match status" value="1"/>
</dbReference>
<gene>
    <name evidence="1" type="ORF">BJY26_001439</name>
</gene>
<dbReference type="Proteomes" id="UP000539111">
    <property type="component" value="Unassembled WGS sequence"/>
</dbReference>
<protein>
    <submittedName>
        <fullName evidence="1">Uncharacterized protein</fullName>
    </submittedName>
</protein>
<keyword evidence="2" id="KW-1185">Reference proteome</keyword>
<evidence type="ECO:0000313" key="1">
    <source>
        <dbReference type="EMBL" id="NYI67133.1"/>
    </source>
</evidence>
<organism evidence="1 2">
    <name type="scientific">Spelaeicoccus albus</name>
    <dbReference type="NCBI Taxonomy" id="1280376"/>
    <lineage>
        <taxon>Bacteria</taxon>
        <taxon>Bacillati</taxon>
        <taxon>Actinomycetota</taxon>
        <taxon>Actinomycetes</taxon>
        <taxon>Micrococcales</taxon>
        <taxon>Brevibacteriaceae</taxon>
        <taxon>Spelaeicoccus</taxon>
    </lineage>
</organism>
<dbReference type="EMBL" id="JACBZP010000001">
    <property type="protein sequence ID" value="NYI67133.1"/>
    <property type="molecule type" value="Genomic_DNA"/>
</dbReference>
<accession>A0A7Z0D1J5</accession>
<dbReference type="PROSITE" id="PS51257">
    <property type="entry name" value="PROKAR_LIPOPROTEIN"/>
    <property type="match status" value="1"/>
</dbReference>
<comment type="caution">
    <text evidence="1">The sequence shown here is derived from an EMBL/GenBank/DDBJ whole genome shotgun (WGS) entry which is preliminary data.</text>
</comment>
<dbReference type="RefSeq" id="WP_179426898.1">
    <property type="nucleotide sequence ID" value="NZ_JACBZP010000001.1"/>
</dbReference>